<dbReference type="Proteomes" id="UP000571817">
    <property type="component" value="Unassembled WGS sequence"/>
</dbReference>
<keyword evidence="4 8" id="KW-0418">Kinase</keyword>
<dbReference type="InterPro" id="IPR050306">
    <property type="entry name" value="PfkB_Carbo_kinase"/>
</dbReference>
<dbReference type="PANTHER" id="PTHR43085:SF1">
    <property type="entry name" value="PSEUDOURIDINE KINASE-RELATED"/>
    <property type="match status" value="1"/>
</dbReference>
<keyword evidence="5" id="KW-0067">ATP-binding</keyword>
<keyword evidence="9" id="KW-1185">Reference proteome</keyword>
<evidence type="ECO:0000256" key="1">
    <source>
        <dbReference type="ARBA" id="ARBA00010688"/>
    </source>
</evidence>
<dbReference type="InterPro" id="IPR002173">
    <property type="entry name" value="Carboh/pur_kinase_PfkB_CS"/>
</dbReference>
<reference evidence="8 9" key="1">
    <citation type="submission" date="2020-07" db="EMBL/GenBank/DDBJ databases">
        <title>Sequencing the genomes of 1000 actinobacteria strains.</title>
        <authorList>
            <person name="Klenk H.-P."/>
        </authorList>
    </citation>
    <scope>NUCLEOTIDE SEQUENCE [LARGE SCALE GENOMIC DNA]</scope>
    <source>
        <strain evidence="8 9">DSM 29531</strain>
    </source>
</reference>
<protein>
    <submittedName>
        <fullName evidence="8">Fructokinase</fullName>
        <ecNumber evidence="8">2.7.1.4</ecNumber>
    </submittedName>
</protein>
<feature type="compositionally biased region" description="Polar residues" evidence="6">
    <location>
        <begin position="291"/>
        <end position="300"/>
    </location>
</feature>
<dbReference type="EC" id="2.7.1.4" evidence="8"/>
<evidence type="ECO:0000259" key="7">
    <source>
        <dbReference type="Pfam" id="PF00294"/>
    </source>
</evidence>
<evidence type="ECO:0000256" key="4">
    <source>
        <dbReference type="ARBA" id="ARBA00022777"/>
    </source>
</evidence>
<dbReference type="PROSITE" id="PS00583">
    <property type="entry name" value="PFKB_KINASES_1"/>
    <property type="match status" value="1"/>
</dbReference>
<evidence type="ECO:0000256" key="2">
    <source>
        <dbReference type="ARBA" id="ARBA00022679"/>
    </source>
</evidence>
<comment type="similarity">
    <text evidence="1">Belongs to the carbohydrate kinase PfkB family.</text>
</comment>
<dbReference type="Pfam" id="PF00294">
    <property type="entry name" value="PfkB"/>
    <property type="match status" value="1"/>
</dbReference>
<dbReference type="EMBL" id="JACCFW010000001">
    <property type="protein sequence ID" value="NYJ75647.1"/>
    <property type="molecule type" value="Genomic_DNA"/>
</dbReference>
<name>A0A853DG28_9MICO</name>
<organism evidence="8 9">
    <name type="scientific">Allobranchiibius huperziae</name>
    <dbReference type="NCBI Taxonomy" id="1874116"/>
    <lineage>
        <taxon>Bacteria</taxon>
        <taxon>Bacillati</taxon>
        <taxon>Actinomycetota</taxon>
        <taxon>Actinomycetes</taxon>
        <taxon>Micrococcales</taxon>
        <taxon>Dermacoccaceae</taxon>
        <taxon>Allobranchiibius</taxon>
    </lineage>
</organism>
<dbReference type="CDD" id="cd01167">
    <property type="entry name" value="bac_FRK"/>
    <property type="match status" value="1"/>
</dbReference>
<gene>
    <name evidence="8" type="ORF">HNR15_002610</name>
</gene>
<evidence type="ECO:0000256" key="6">
    <source>
        <dbReference type="SAM" id="MobiDB-lite"/>
    </source>
</evidence>
<evidence type="ECO:0000256" key="5">
    <source>
        <dbReference type="ARBA" id="ARBA00022840"/>
    </source>
</evidence>
<evidence type="ECO:0000256" key="3">
    <source>
        <dbReference type="ARBA" id="ARBA00022741"/>
    </source>
</evidence>
<evidence type="ECO:0000313" key="8">
    <source>
        <dbReference type="EMBL" id="NYJ75647.1"/>
    </source>
</evidence>
<dbReference type="AlphaFoldDB" id="A0A853DG28"/>
<dbReference type="GO" id="GO:0008865">
    <property type="term" value="F:fructokinase activity"/>
    <property type="evidence" value="ECO:0007669"/>
    <property type="project" value="UniProtKB-EC"/>
</dbReference>
<dbReference type="Gene3D" id="3.40.1190.20">
    <property type="match status" value="1"/>
</dbReference>
<dbReference type="PROSITE" id="PS00584">
    <property type="entry name" value="PFKB_KINASES_2"/>
    <property type="match status" value="1"/>
</dbReference>
<dbReference type="InterPro" id="IPR029056">
    <property type="entry name" value="Ribokinase-like"/>
</dbReference>
<comment type="caution">
    <text evidence="8">The sequence shown here is derived from an EMBL/GenBank/DDBJ whole genome shotgun (WGS) entry which is preliminary data.</text>
</comment>
<dbReference type="GO" id="GO:0005524">
    <property type="term" value="F:ATP binding"/>
    <property type="evidence" value="ECO:0007669"/>
    <property type="project" value="UniProtKB-KW"/>
</dbReference>
<keyword evidence="2 8" id="KW-0808">Transferase</keyword>
<feature type="domain" description="Carbohydrate kinase PfkB" evidence="7">
    <location>
        <begin position="5"/>
        <end position="300"/>
    </location>
</feature>
<dbReference type="RefSeq" id="WP_179482482.1">
    <property type="nucleotide sequence ID" value="NZ_JACCFW010000001.1"/>
</dbReference>
<feature type="region of interest" description="Disordered" evidence="6">
    <location>
        <begin position="291"/>
        <end position="313"/>
    </location>
</feature>
<evidence type="ECO:0000313" key="9">
    <source>
        <dbReference type="Proteomes" id="UP000571817"/>
    </source>
</evidence>
<dbReference type="PANTHER" id="PTHR43085">
    <property type="entry name" value="HEXOKINASE FAMILY MEMBER"/>
    <property type="match status" value="1"/>
</dbReference>
<sequence length="313" mass="31883">MHASTLVIGEALIDIVRRPDGSEREHVGGSPFNTAVGLSRLGHPVSLATYIGDDERGLAISDALAVDGVDLTPGSVSAARTPTALATLDQSGAATYEFDLAWDPSTPLPGGRGHLHTGSIATALQPGASAVRDAVVAHRAQGTVSLDPNPRPTIIGEAASVRSGIEELIGLSDVVKASDEDIAWLYGDGVDLGEVLRLWAQLGPSLVVATRGGDGALVHLSGTGELVDVPGRRVDLVDTVGAGDSFMSGMLSQLLDDGLLGGADARERLRAAGRDAFMAAVDRGIATSAVTVSRAGSQPPTRAELGLPGPGTD</sequence>
<dbReference type="SUPFAM" id="SSF53613">
    <property type="entry name" value="Ribokinase-like"/>
    <property type="match status" value="1"/>
</dbReference>
<proteinExistence type="inferred from homology"/>
<dbReference type="InterPro" id="IPR011611">
    <property type="entry name" value="PfkB_dom"/>
</dbReference>
<accession>A0A853DG28</accession>
<keyword evidence="3" id="KW-0547">Nucleotide-binding</keyword>